<proteinExistence type="inferred from homology"/>
<name>A0A0B7K586_BIOOC</name>
<dbReference type="PANTHER" id="PTHR33407:SF9">
    <property type="entry name" value="PECTATE LYASE F-RELATED"/>
    <property type="match status" value="1"/>
</dbReference>
<dbReference type="SUPFAM" id="SSF51126">
    <property type="entry name" value="Pectin lyase-like"/>
    <property type="match status" value="1"/>
</dbReference>
<keyword evidence="8 10" id="KW-0456">Lyase</keyword>
<dbReference type="Pfam" id="PF03211">
    <property type="entry name" value="Pectate_lyase"/>
    <property type="match status" value="1"/>
</dbReference>
<dbReference type="InterPro" id="IPR011050">
    <property type="entry name" value="Pectin_lyase_fold/virulence"/>
</dbReference>
<evidence type="ECO:0000256" key="4">
    <source>
        <dbReference type="ARBA" id="ARBA00006463"/>
    </source>
</evidence>
<dbReference type="Proteomes" id="UP000616885">
    <property type="component" value="Unassembled WGS sequence"/>
</dbReference>
<dbReference type="PANTHER" id="PTHR33407">
    <property type="entry name" value="PECTATE LYASE F-RELATED"/>
    <property type="match status" value="1"/>
</dbReference>
<comment type="catalytic activity">
    <reaction evidence="1 10">
        <text>Eliminative cleavage of (1-&gt;4)-alpha-D-galacturonan to give oligosaccharides with 4-deoxy-alpha-D-galact-4-enuronosyl groups at their non-reducing ends.</text>
        <dbReference type="EC" id="4.2.2.2"/>
    </reaction>
</comment>
<dbReference type="GO" id="GO:0030570">
    <property type="term" value="F:pectate lyase activity"/>
    <property type="evidence" value="ECO:0007669"/>
    <property type="project" value="UniProtKB-UniRule"/>
</dbReference>
<evidence type="ECO:0000256" key="10">
    <source>
        <dbReference type="RuleBase" id="RU367009"/>
    </source>
</evidence>
<evidence type="ECO:0000256" key="2">
    <source>
        <dbReference type="ARBA" id="ARBA00001913"/>
    </source>
</evidence>
<evidence type="ECO:0000256" key="5">
    <source>
        <dbReference type="ARBA" id="ARBA00022525"/>
    </source>
</evidence>
<evidence type="ECO:0000256" key="3">
    <source>
        <dbReference type="ARBA" id="ARBA00004613"/>
    </source>
</evidence>
<dbReference type="InterPro" id="IPR004898">
    <property type="entry name" value="Pectate_lyase_PlyH/PlyE-like"/>
</dbReference>
<keyword evidence="7 10" id="KW-0106">Calcium</keyword>
<keyword evidence="5 10" id="KW-0964">Secreted</keyword>
<evidence type="ECO:0000256" key="8">
    <source>
        <dbReference type="ARBA" id="ARBA00023239"/>
    </source>
</evidence>
<evidence type="ECO:0000256" key="6">
    <source>
        <dbReference type="ARBA" id="ARBA00022729"/>
    </source>
</evidence>
<dbReference type="GO" id="GO:0045490">
    <property type="term" value="P:pectin catabolic process"/>
    <property type="evidence" value="ECO:0007669"/>
    <property type="project" value="TreeGrafter"/>
</dbReference>
<comment type="cofactor">
    <cofactor evidence="2 10">
        <name>Ca(2+)</name>
        <dbReference type="ChEBI" id="CHEBI:29108"/>
    </cofactor>
</comment>
<evidence type="ECO:0000313" key="12">
    <source>
        <dbReference type="EMBL" id="KAF9749845.1"/>
    </source>
</evidence>
<protein>
    <recommendedName>
        <fullName evidence="10">Pectate lyase</fullName>
        <ecNumber evidence="10">4.2.2.2</ecNumber>
    </recommendedName>
</protein>
<gene>
    <name evidence="11" type="ORF">BN869_000008392_1</name>
    <name evidence="12" type="ORF">IM811_015872</name>
</gene>
<dbReference type="Gene3D" id="2.160.20.10">
    <property type="entry name" value="Single-stranded right-handed beta-helix, Pectin lyase-like"/>
    <property type="match status" value="1"/>
</dbReference>
<comment type="function">
    <text evidence="9 10">Pectinolytic enzyme consist of four classes of enzymes: pectin lyase, polygalacturonase, pectin methylesterase and rhamnogalacturonase. Among pectinolytic enzymes, pectin lyase is the most important in depolymerization of pectin, since it cleaves internal glycosidic bonds of highly methylated pectins. Favors pectate, the anion, over pectin, the methyl ester.</text>
</comment>
<evidence type="ECO:0000256" key="9">
    <source>
        <dbReference type="ARBA" id="ARBA00025679"/>
    </source>
</evidence>
<evidence type="ECO:0000313" key="11">
    <source>
        <dbReference type="EMBL" id="CEO52334.1"/>
    </source>
</evidence>
<comment type="similarity">
    <text evidence="4 10">Belongs to the polysaccharide lyase 3 family.</text>
</comment>
<accession>A0A0B7K586</accession>
<reference evidence="12" key="2">
    <citation type="submission" date="2020-10" db="EMBL/GenBank/DDBJ databases">
        <title>High-Quality Genome Resource of Clonostachys rosea strain S41 by Oxford Nanopore Long-Read Sequencing.</title>
        <authorList>
            <person name="Wang H."/>
        </authorList>
    </citation>
    <scope>NUCLEOTIDE SEQUENCE</scope>
    <source>
        <strain evidence="12">S41</strain>
    </source>
</reference>
<dbReference type="EMBL" id="CDPU01000028">
    <property type="protein sequence ID" value="CEO52334.1"/>
    <property type="molecule type" value="Genomic_DNA"/>
</dbReference>
<dbReference type="InterPro" id="IPR012334">
    <property type="entry name" value="Pectin_lyas_fold"/>
</dbReference>
<feature type="signal peptide" evidence="10">
    <location>
        <begin position="1"/>
        <end position="19"/>
    </location>
</feature>
<dbReference type="EC" id="4.2.2.2" evidence="10"/>
<organism evidence="11">
    <name type="scientific">Bionectria ochroleuca</name>
    <name type="common">Gliocladium roseum</name>
    <dbReference type="NCBI Taxonomy" id="29856"/>
    <lineage>
        <taxon>Eukaryota</taxon>
        <taxon>Fungi</taxon>
        <taxon>Dikarya</taxon>
        <taxon>Ascomycota</taxon>
        <taxon>Pezizomycotina</taxon>
        <taxon>Sordariomycetes</taxon>
        <taxon>Hypocreomycetidae</taxon>
        <taxon>Hypocreales</taxon>
        <taxon>Bionectriaceae</taxon>
        <taxon>Clonostachys</taxon>
    </lineage>
</organism>
<sequence length="228" mass="23850">MVAFNIIVLAALGIPSALACVAKSNMPSPSSTVSNSAPIEVAAGKSFDGGNKRYDRKGYTCKNQQEGGQADTVFILRKGATLKNVIIGKNQGEGVYCLGGGCTIENVWFEDVCEDAISIKDDAAGAVTTIRGGGAFKASDKIVQHNGCGKVQIYNFYAEDYGKVYRSCGTCQACKREVYVEGVTARKGGEVVGITKSNGDTAKLVNVCTDAKTPCQNYSGPGNKDGAC</sequence>
<feature type="chain" id="PRO_5044513648" description="Pectate lyase" evidence="10">
    <location>
        <begin position="20"/>
        <end position="228"/>
    </location>
</feature>
<comment type="subcellular location">
    <subcellularLocation>
        <location evidence="3 10">Secreted</location>
    </subcellularLocation>
</comment>
<reference evidence="11" key="1">
    <citation type="submission" date="2015-01" db="EMBL/GenBank/DDBJ databases">
        <authorList>
            <person name="Durling Mikael"/>
        </authorList>
    </citation>
    <scope>NUCLEOTIDE SEQUENCE</scope>
</reference>
<keyword evidence="6 10" id="KW-0732">Signal</keyword>
<dbReference type="GO" id="GO:0005576">
    <property type="term" value="C:extracellular region"/>
    <property type="evidence" value="ECO:0007669"/>
    <property type="project" value="UniProtKB-SubCell"/>
</dbReference>
<evidence type="ECO:0000256" key="1">
    <source>
        <dbReference type="ARBA" id="ARBA00000695"/>
    </source>
</evidence>
<dbReference type="AlphaFoldDB" id="A0A0B7K586"/>
<evidence type="ECO:0000256" key="7">
    <source>
        <dbReference type="ARBA" id="ARBA00022837"/>
    </source>
</evidence>
<dbReference type="EMBL" id="JADCTT010000007">
    <property type="protein sequence ID" value="KAF9749845.1"/>
    <property type="molecule type" value="Genomic_DNA"/>
</dbReference>